<evidence type="ECO:0000313" key="1">
    <source>
        <dbReference type="EMBL" id="OCC15105.1"/>
    </source>
</evidence>
<keyword evidence="2" id="KW-1185">Reference proteome</keyword>
<name>A0A1B9F5L6_9BACT</name>
<gene>
    <name evidence="1" type="ORF">DBT_1591</name>
</gene>
<reference evidence="1 2" key="1">
    <citation type="submission" date="2016-06" db="EMBL/GenBank/DDBJ databases">
        <title>Respiratory ammonification of nitrate coupled to the oxidation of elemental sulfur in deep-sea autotrophic thermophilic bacteria.</title>
        <authorList>
            <person name="Slobodkina G.B."/>
            <person name="Mardanov A.V."/>
            <person name="Ravin N.V."/>
            <person name="Frolova A.A."/>
            <person name="Viryasiv M.B."/>
            <person name="Chernyh N.A."/>
            <person name="Bonch-Osmolovskaya E.A."/>
            <person name="Slobodkin A.I."/>
        </authorList>
    </citation>
    <scope>NUCLEOTIDE SEQUENCE [LARGE SCALE GENOMIC DNA]</scope>
    <source>
        <strain evidence="1 2">S69</strain>
    </source>
</reference>
<accession>A0A1B9F5L6</accession>
<organism evidence="1 2">
    <name type="scientific">Dissulfuribacter thermophilus</name>
    <dbReference type="NCBI Taxonomy" id="1156395"/>
    <lineage>
        <taxon>Bacteria</taxon>
        <taxon>Pseudomonadati</taxon>
        <taxon>Thermodesulfobacteriota</taxon>
        <taxon>Dissulfuribacteria</taxon>
        <taxon>Dissulfuribacterales</taxon>
        <taxon>Dissulfuribacteraceae</taxon>
        <taxon>Dissulfuribacter</taxon>
    </lineage>
</organism>
<dbReference type="STRING" id="1156395.DBT_1591"/>
<protein>
    <submittedName>
        <fullName evidence="1">Uncharacterized protein</fullName>
    </submittedName>
</protein>
<dbReference type="EMBL" id="MAGO01000007">
    <property type="protein sequence ID" value="OCC15105.1"/>
    <property type="molecule type" value="Genomic_DNA"/>
</dbReference>
<proteinExistence type="predicted"/>
<dbReference type="AlphaFoldDB" id="A0A1B9F5L6"/>
<dbReference type="RefSeq" id="WP_067618626.1">
    <property type="nucleotide sequence ID" value="NZ_MAGO01000007.1"/>
</dbReference>
<sequence>MPKIEAKEEPINVHVPISTARRMKREKMEKGEENSRFKIQDFRTDPSWPQGFGVGSACFYLLPSTLCKEREVRIVHGKSLYL</sequence>
<comment type="caution">
    <text evidence="1">The sequence shown here is derived from an EMBL/GenBank/DDBJ whole genome shotgun (WGS) entry which is preliminary data.</text>
</comment>
<dbReference type="Proteomes" id="UP000093080">
    <property type="component" value="Unassembled WGS sequence"/>
</dbReference>
<evidence type="ECO:0000313" key="2">
    <source>
        <dbReference type="Proteomes" id="UP000093080"/>
    </source>
</evidence>